<comment type="caution">
    <text evidence="1">The sequence shown here is derived from an EMBL/GenBank/DDBJ whole genome shotgun (WGS) entry which is preliminary data.</text>
</comment>
<sequence length="157" mass="18214">MGLFSFLLPQPFYIGDAVFGRLRREEYDRHTGQTWFITEALLFAPTGRRIGCYLDTPETGPTAAQQVLYRHIEQQYDTLIAKLIPLIEDEFRNWQPDFCIADFGAEFWLTGISIPELQHPSTEPAWDWTFETIHDANHMFTFYMNGDTPLPGMQMDG</sequence>
<protein>
    <submittedName>
        <fullName evidence="1">Uncharacterized protein</fullName>
    </submittedName>
</protein>
<dbReference type="EMBL" id="JALBGC010000004">
    <property type="protein sequence ID" value="MCI1189278.1"/>
    <property type="molecule type" value="Genomic_DNA"/>
</dbReference>
<dbReference type="AlphaFoldDB" id="A0A9X2AHU3"/>
<dbReference type="Proteomes" id="UP001139193">
    <property type="component" value="Unassembled WGS sequence"/>
</dbReference>
<proteinExistence type="predicted"/>
<organism evidence="1 2">
    <name type="scientific">Hymenobacter cyanobacteriorum</name>
    <dbReference type="NCBI Taxonomy" id="2926463"/>
    <lineage>
        <taxon>Bacteria</taxon>
        <taxon>Pseudomonadati</taxon>
        <taxon>Bacteroidota</taxon>
        <taxon>Cytophagia</taxon>
        <taxon>Cytophagales</taxon>
        <taxon>Hymenobacteraceae</taxon>
        <taxon>Hymenobacter</taxon>
    </lineage>
</organism>
<evidence type="ECO:0000313" key="1">
    <source>
        <dbReference type="EMBL" id="MCI1189278.1"/>
    </source>
</evidence>
<keyword evidence="2" id="KW-1185">Reference proteome</keyword>
<accession>A0A9X2AHU3</accession>
<gene>
    <name evidence="1" type="ORF">MON38_17775</name>
</gene>
<evidence type="ECO:0000313" key="2">
    <source>
        <dbReference type="Proteomes" id="UP001139193"/>
    </source>
</evidence>
<reference evidence="1" key="1">
    <citation type="submission" date="2022-03" db="EMBL/GenBank/DDBJ databases">
        <title>Bacterial whole genome sequence for Hymenobacter sp. DH14.</title>
        <authorList>
            <person name="Le V."/>
        </authorList>
    </citation>
    <scope>NUCLEOTIDE SEQUENCE</scope>
    <source>
        <strain evidence="1">DH14</strain>
    </source>
</reference>
<dbReference type="RefSeq" id="WP_241937495.1">
    <property type="nucleotide sequence ID" value="NZ_JALBGC010000004.1"/>
</dbReference>
<name>A0A9X2AHU3_9BACT</name>